<gene>
    <name evidence="1" type="ORF">PR048_004020</name>
</gene>
<proteinExistence type="predicted"/>
<evidence type="ECO:0000313" key="1">
    <source>
        <dbReference type="EMBL" id="KAJ8891492.1"/>
    </source>
</evidence>
<sequence length="438" mass="48770">MQCVQEEETTQGLVLQFMKMLVSIILTSLEDHGHVSALLGYSSCQDVGSRLCGQDLRLTEVLMNTLLQNLSHHTVRKPAMPFPACSLFPALSQLKSIHDFLKPCLINFTPPLATVGESSWEYLRSHSRGIVSVKWRVRVGLFPQARMGILDTPRNPKLQGEIAEYLSGDTVMDTEQRTTYPVEFLNSLRVVRGGCPEGTSRRPSTAESRKDLGKGCRVRIIRLPLESLPTLPELELLEMDEPLQAAGTGWLAFFRLGEVEEQCLNEMEKNLDKGMVEILEIINPVNHLHDLLSSLQMHLLAFCSMHTQENSALVRAIPQPHASLSIRAVVGATKVWSRFRLSRLNWSMDTVQTHLCMLLPLATGIFEKAAHIARNHPGSLNQLHASSALRRGDGYVNASDAGDKKRVALPSSKNKLLLWREASHPGTSLEANKLKNLV</sequence>
<name>A0ABQ9I4C8_9NEOP</name>
<protein>
    <submittedName>
        <fullName evidence="1">Uncharacterized protein</fullName>
    </submittedName>
</protein>
<evidence type="ECO:0000313" key="2">
    <source>
        <dbReference type="Proteomes" id="UP001159363"/>
    </source>
</evidence>
<keyword evidence="2" id="KW-1185">Reference proteome</keyword>
<dbReference type="EMBL" id="JARBHB010000002">
    <property type="protein sequence ID" value="KAJ8891492.1"/>
    <property type="molecule type" value="Genomic_DNA"/>
</dbReference>
<comment type="caution">
    <text evidence="1">The sequence shown here is derived from an EMBL/GenBank/DDBJ whole genome shotgun (WGS) entry which is preliminary data.</text>
</comment>
<organism evidence="1 2">
    <name type="scientific">Dryococelus australis</name>
    <dbReference type="NCBI Taxonomy" id="614101"/>
    <lineage>
        <taxon>Eukaryota</taxon>
        <taxon>Metazoa</taxon>
        <taxon>Ecdysozoa</taxon>
        <taxon>Arthropoda</taxon>
        <taxon>Hexapoda</taxon>
        <taxon>Insecta</taxon>
        <taxon>Pterygota</taxon>
        <taxon>Neoptera</taxon>
        <taxon>Polyneoptera</taxon>
        <taxon>Phasmatodea</taxon>
        <taxon>Verophasmatodea</taxon>
        <taxon>Anareolatae</taxon>
        <taxon>Phasmatidae</taxon>
        <taxon>Eurycanthinae</taxon>
        <taxon>Dryococelus</taxon>
    </lineage>
</organism>
<reference evidence="1 2" key="1">
    <citation type="submission" date="2023-02" db="EMBL/GenBank/DDBJ databases">
        <title>LHISI_Scaffold_Assembly.</title>
        <authorList>
            <person name="Stuart O.P."/>
            <person name="Cleave R."/>
            <person name="Magrath M.J.L."/>
            <person name="Mikheyev A.S."/>
        </authorList>
    </citation>
    <scope>NUCLEOTIDE SEQUENCE [LARGE SCALE GENOMIC DNA]</scope>
    <source>
        <strain evidence="1">Daus_M_001</strain>
        <tissue evidence="1">Leg muscle</tissue>
    </source>
</reference>
<accession>A0ABQ9I4C8</accession>
<dbReference type="Proteomes" id="UP001159363">
    <property type="component" value="Chromosome 2"/>
</dbReference>